<keyword evidence="1" id="KW-0472">Membrane</keyword>
<keyword evidence="1" id="KW-0812">Transmembrane</keyword>
<evidence type="ECO:0000313" key="2">
    <source>
        <dbReference type="EMBL" id="AOR87167.1"/>
    </source>
</evidence>
<feature type="transmembrane region" description="Helical" evidence="1">
    <location>
        <begin position="120"/>
        <end position="144"/>
    </location>
</feature>
<organism evidence="2">
    <name type="scientific">Asiomorpha coarctata</name>
    <dbReference type="NCBI Taxonomy" id="1904351"/>
    <lineage>
        <taxon>Eukaryota</taxon>
        <taxon>Metazoa</taxon>
        <taxon>Ecdysozoa</taxon>
        <taxon>Arthropoda</taxon>
        <taxon>Myriapoda</taxon>
        <taxon>Diplopoda</taxon>
        <taxon>Helminthomorpha</taxon>
        <taxon>Polydesmida</taxon>
        <taxon>Paradoxosomatidae</taxon>
        <taxon>Asiomorpha</taxon>
    </lineage>
</organism>
<feature type="transmembrane region" description="Helical" evidence="1">
    <location>
        <begin position="49"/>
        <end position="69"/>
    </location>
</feature>
<name>A0A1S5RS65_9MYRI</name>
<proteinExistence type="predicted"/>
<feature type="transmembrane region" description="Helical" evidence="1">
    <location>
        <begin position="21"/>
        <end position="43"/>
    </location>
</feature>
<accession>A0A1S5RS65</accession>
<sequence>MVGYLYIFFALIMSFVFSQMINPVILALLVVGTGVLVMIFLGQLLPLCWFSYVVLLTFLGGLLIIFVYMASLCPNEPITKFSWWGVVGGVGLIGIHYSWWSVSDFLYPGSLSEVSILLKIYYSGMVDLICLLVVYLLLILFVVVDLSLVSEGSLSVK</sequence>
<gene>
    <name evidence="2" type="primary">ND6</name>
</gene>
<reference evidence="2" key="1">
    <citation type="journal article" date="2016" name="Zookeys">
        <title>Complete mitochondrial genomes of two flat-backed millipedes by next-generation sequencing (Diplopoda, Polydesmida).</title>
        <authorList>
            <person name="Dong Y."/>
            <person name="Zhu L."/>
            <person name="Bai Y."/>
            <person name="Ou Y."/>
            <person name="Wang C."/>
        </authorList>
    </citation>
    <scope>NUCLEOTIDE SEQUENCE</scope>
</reference>
<geneLocation type="mitochondrion" evidence="2"/>
<keyword evidence="2" id="KW-0496">Mitochondrion</keyword>
<dbReference type="AlphaFoldDB" id="A0A1S5RS65"/>
<keyword evidence="1" id="KW-1133">Transmembrane helix</keyword>
<dbReference type="EMBL" id="KU721885">
    <property type="protein sequence ID" value="AOR87167.1"/>
    <property type="molecule type" value="Genomic_DNA"/>
</dbReference>
<feature type="transmembrane region" description="Helical" evidence="1">
    <location>
        <begin position="81"/>
        <end position="100"/>
    </location>
</feature>
<evidence type="ECO:0000256" key="1">
    <source>
        <dbReference type="SAM" id="Phobius"/>
    </source>
</evidence>
<protein>
    <submittedName>
        <fullName evidence="2">NADH dehydrogenase subunit 6</fullName>
    </submittedName>
</protein>